<accession>A0A382QM61</accession>
<proteinExistence type="predicted"/>
<protein>
    <submittedName>
        <fullName evidence="1">Uncharacterized protein</fullName>
    </submittedName>
</protein>
<name>A0A382QM61_9ZZZZ</name>
<feature type="non-terminal residue" evidence="1">
    <location>
        <position position="96"/>
    </location>
</feature>
<reference evidence="1" key="1">
    <citation type="submission" date="2018-05" db="EMBL/GenBank/DDBJ databases">
        <authorList>
            <person name="Lanie J.A."/>
            <person name="Ng W.-L."/>
            <person name="Kazmierczak K.M."/>
            <person name="Andrzejewski T.M."/>
            <person name="Davidsen T.M."/>
            <person name="Wayne K.J."/>
            <person name="Tettelin H."/>
            <person name="Glass J.I."/>
            <person name="Rusch D."/>
            <person name="Podicherti R."/>
            <person name="Tsui H.-C.T."/>
            <person name="Winkler M.E."/>
        </authorList>
    </citation>
    <scope>NUCLEOTIDE SEQUENCE</scope>
</reference>
<feature type="non-terminal residue" evidence="1">
    <location>
        <position position="1"/>
    </location>
</feature>
<gene>
    <name evidence="1" type="ORF">METZ01_LOCUS338901</name>
</gene>
<dbReference type="EMBL" id="UINC01115196">
    <property type="protein sequence ID" value="SVC86047.1"/>
    <property type="molecule type" value="Genomic_DNA"/>
</dbReference>
<sequence length="96" mass="9386">VGHSGAIITSTDGETWTPQTSGISSIFFGVTYGNGTFVAVGQQGTILTSEGASGIVVNNAAGLLKLNGTGTVQAARVTAASNTGKGLEVNASATIS</sequence>
<organism evidence="1">
    <name type="scientific">marine metagenome</name>
    <dbReference type="NCBI Taxonomy" id="408172"/>
    <lineage>
        <taxon>unclassified sequences</taxon>
        <taxon>metagenomes</taxon>
        <taxon>ecological metagenomes</taxon>
    </lineage>
</organism>
<evidence type="ECO:0000313" key="1">
    <source>
        <dbReference type="EMBL" id="SVC86047.1"/>
    </source>
</evidence>
<dbReference type="AlphaFoldDB" id="A0A382QM61"/>